<evidence type="ECO:0000313" key="2">
    <source>
        <dbReference type="EMBL" id="HEF66473.1"/>
    </source>
</evidence>
<feature type="domain" description="GCVT N-terminal" evidence="1">
    <location>
        <begin position="49"/>
        <end position="264"/>
    </location>
</feature>
<dbReference type="InterPro" id="IPR027266">
    <property type="entry name" value="TrmE/GcvT-like"/>
</dbReference>
<reference evidence="2" key="1">
    <citation type="journal article" date="2020" name="mSystems">
        <title>Genome- and Community-Level Interaction Insights into Carbon Utilization and Element Cycling Functions of Hydrothermarchaeota in Hydrothermal Sediment.</title>
        <authorList>
            <person name="Zhou Z."/>
            <person name="Liu Y."/>
            <person name="Xu W."/>
            <person name="Pan J."/>
            <person name="Luo Z.H."/>
            <person name="Li M."/>
        </authorList>
    </citation>
    <scope>NUCLEOTIDE SEQUENCE [LARGE SCALE GENOMIC DNA]</scope>
    <source>
        <strain evidence="2">SpSt-222</strain>
    </source>
</reference>
<proteinExistence type="predicted"/>
<accession>A0A7C1FTQ1</accession>
<gene>
    <name evidence="2" type="ORF">ENP47_12885</name>
</gene>
<sequence length="476" mass="53828">MAAAQEFRSLQHLIDSVPNIVDYLFGNQKSALTPFITLLQPSPHVLPEFTNWRDEQRSWWESVGLSDQSFHMVNLWVRGRDAVRLLESLGVNSFKTFGPGKAKQFVACAPSGHIIGDAILYCIEPETMLLVGADMTMNWIKYNAVTGGFDVTIEEDPLFALNPSGRRTVYRFEIEGPNATPLLETLIGGPIPEIKFFNFVELPIAGRPVWVMRHSMTGSPGFELSGPWEDRETVLDALVEAGKRFGLRRLGPLAYFTNALESGWFAAPLPAIYTGEELRPYREWLPATSAEATRALGGSFYSPNIEDYYVTPYELGYERIIKFDHEFVGRPALEQLRERPRRRKVTLVWNTDDVLALMRAALFDDGTPAKYLDLPVAQYAVWKYDQVRNLRGETIGISQWTGYLATERRVVSLGLVQEEEATPGTEVVVVWGESDGGERSQPWIERHRPFEVRATVAPVPLSRVAQEYWAQVKGRR</sequence>
<dbReference type="InterPro" id="IPR028896">
    <property type="entry name" value="GcvT/YgfZ/DmdA"/>
</dbReference>
<dbReference type="Gene3D" id="3.30.1360.120">
    <property type="entry name" value="Probable tRNA modification gtpase trme, domain 1"/>
    <property type="match status" value="1"/>
</dbReference>
<dbReference type="PANTHER" id="PTHR43757:SF2">
    <property type="entry name" value="AMINOMETHYLTRANSFERASE, MITOCHONDRIAL"/>
    <property type="match status" value="1"/>
</dbReference>
<dbReference type="GO" id="GO:0005829">
    <property type="term" value="C:cytosol"/>
    <property type="evidence" value="ECO:0007669"/>
    <property type="project" value="TreeGrafter"/>
</dbReference>
<keyword evidence="2" id="KW-0808">Transferase</keyword>
<dbReference type="PANTHER" id="PTHR43757">
    <property type="entry name" value="AMINOMETHYLTRANSFERASE"/>
    <property type="match status" value="1"/>
</dbReference>
<dbReference type="AlphaFoldDB" id="A0A7C1FTQ1"/>
<comment type="caution">
    <text evidence="2">The sequence shown here is derived from an EMBL/GenBank/DDBJ whole genome shotgun (WGS) entry which is preliminary data.</text>
</comment>
<dbReference type="SUPFAM" id="SSF103025">
    <property type="entry name" value="Folate-binding domain"/>
    <property type="match status" value="1"/>
</dbReference>
<evidence type="ECO:0000259" key="1">
    <source>
        <dbReference type="Pfam" id="PF01571"/>
    </source>
</evidence>
<dbReference type="EMBL" id="DSJL01000011">
    <property type="protein sequence ID" value="HEF66473.1"/>
    <property type="molecule type" value="Genomic_DNA"/>
</dbReference>
<protein>
    <submittedName>
        <fullName evidence="2">Aminomethyl transferase family protein</fullName>
    </submittedName>
</protein>
<dbReference type="GO" id="GO:0016740">
    <property type="term" value="F:transferase activity"/>
    <property type="evidence" value="ECO:0007669"/>
    <property type="project" value="UniProtKB-KW"/>
</dbReference>
<name>A0A7C1FTQ1_THERO</name>
<organism evidence="2">
    <name type="scientific">Thermomicrobium roseum</name>
    <dbReference type="NCBI Taxonomy" id="500"/>
    <lineage>
        <taxon>Bacteria</taxon>
        <taxon>Pseudomonadati</taxon>
        <taxon>Thermomicrobiota</taxon>
        <taxon>Thermomicrobia</taxon>
        <taxon>Thermomicrobiales</taxon>
        <taxon>Thermomicrobiaceae</taxon>
        <taxon>Thermomicrobium</taxon>
    </lineage>
</organism>
<dbReference type="InterPro" id="IPR006222">
    <property type="entry name" value="GCVT_N"/>
</dbReference>
<dbReference type="Pfam" id="PF01571">
    <property type="entry name" value="GCV_T"/>
    <property type="match status" value="1"/>
</dbReference>